<dbReference type="EMBL" id="ADBV01000104">
    <property type="protein sequence ID" value="EJW88492.1"/>
    <property type="molecule type" value="Genomic_DNA"/>
</dbReference>
<dbReference type="AlphaFoldDB" id="J9FFS2"/>
<accession>J9FFS2</accession>
<evidence type="ECO:0000313" key="1">
    <source>
        <dbReference type="EMBL" id="EJW88492.1"/>
    </source>
</evidence>
<keyword evidence="4" id="KW-1185">Reference proteome</keyword>
<dbReference type="Proteomes" id="UP000004810">
    <property type="component" value="Unassembled WGS sequence"/>
</dbReference>
<reference evidence="1" key="2">
    <citation type="submission" date="2012-08" db="EMBL/GenBank/DDBJ databases">
        <title>The Genome Sequence of Wuchereria bancrofti.</title>
        <authorList>
            <consortium name="The Broad Institute Genome Sequencing Platform"/>
            <consortium name="Broad Institute Genome Sequencing Center for Infectious Disease"/>
            <person name="Nutman T.B."/>
            <person name="Fink D.L."/>
            <person name="Russ C."/>
            <person name="Young S."/>
            <person name="Zeng Q."/>
            <person name="Koehrsen M."/>
            <person name="Alvarado L."/>
            <person name="Berlin A."/>
            <person name="Borenstein D."/>
            <person name="Chapman S.B."/>
            <person name="Chen Z."/>
            <person name="Engels R."/>
            <person name="Freedman E."/>
            <person name="Gellesch M."/>
            <person name="Goldberg J."/>
            <person name="Griggs A."/>
            <person name="Gujja S."/>
            <person name="Heilman E.R."/>
            <person name="Heiman D."/>
            <person name="Hepburn T."/>
            <person name="Howarth C."/>
            <person name="Jen D."/>
            <person name="Larson L."/>
            <person name="Lewis B."/>
            <person name="Mehta T."/>
            <person name="Park D."/>
            <person name="Pearson M."/>
            <person name="Richards J."/>
            <person name="Roberts A."/>
            <person name="Saif S."/>
            <person name="Shea T."/>
            <person name="Shenoy N."/>
            <person name="Sisk P."/>
            <person name="Stolte C."/>
            <person name="Sykes S."/>
            <person name="Walk T."/>
            <person name="White J."/>
            <person name="Yandava C."/>
            <person name="Haas B."/>
            <person name="Henn M.R."/>
            <person name="Nusbaum C."/>
            <person name="Birren B."/>
        </authorList>
    </citation>
    <scope>NUCLEOTIDE SEQUENCE</scope>
</reference>
<gene>
    <name evidence="2" type="ORF">WBA_LOCUS447</name>
    <name evidence="1" type="ORF">WUBG_00595</name>
</gene>
<protein>
    <submittedName>
        <fullName evidence="1">Uncharacterized protein</fullName>
    </submittedName>
</protein>
<dbReference type="Proteomes" id="UP000270924">
    <property type="component" value="Unassembled WGS sequence"/>
</dbReference>
<reference evidence="3" key="1">
    <citation type="submission" date="2012-08" db="EMBL/GenBank/DDBJ databases">
        <title>The Genome Sequence of Wuchereria bancrofti.</title>
        <authorList>
            <person name="Nutman T.B."/>
            <person name="Fink D.L."/>
            <person name="Russ C."/>
            <person name="Young S."/>
            <person name="Zeng Q."/>
            <person name="Koehrsen M."/>
            <person name="Alvarado L."/>
            <person name="Berlin A."/>
            <person name="Chapman S.B."/>
            <person name="Chen Z."/>
            <person name="Freedman E."/>
            <person name="Gellesch M."/>
            <person name="Goldberg J."/>
            <person name="Griggs A."/>
            <person name="Gujja S."/>
            <person name="Heilman E.R."/>
            <person name="Heiman D."/>
            <person name="Hepburn T."/>
            <person name="Howarth C."/>
            <person name="Jen D."/>
            <person name="Larson L."/>
            <person name="Lewis B."/>
            <person name="Mehta T."/>
            <person name="Park D."/>
            <person name="Pearson M."/>
            <person name="Roberts A."/>
            <person name="Saif S."/>
            <person name="Shea T."/>
            <person name="Shenoy N."/>
            <person name="Sisk P."/>
            <person name="Stolte C."/>
            <person name="Sykes S."/>
            <person name="Walk T."/>
            <person name="White J."/>
            <person name="Yandava C."/>
            <person name="Haas B."/>
            <person name="Henn M.R."/>
            <person name="Nusbaum C."/>
            <person name="Birren B."/>
        </authorList>
    </citation>
    <scope>NUCLEOTIDE SEQUENCE [LARGE SCALE GENOMIC DNA]</scope>
    <source>
        <strain evidence="3">NA</strain>
    </source>
</reference>
<reference evidence="2 4" key="3">
    <citation type="submission" date="2018-11" db="EMBL/GenBank/DDBJ databases">
        <authorList>
            <consortium name="Pathogen Informatics"/>
        </authorList>
    </citation>
    <scope>NUCLEOTIDE SEQUENCE [LARGE SCALE GENOMIC DNA]</scope>
</reference>
<evidence type="ECO:0000313" key="2">
    <source>
        <dbReference type="EMBL" id="VDM07061.1"/>
    </source>
</evidence>
<dbReference type="EMBL" id="UYWW01000059">
    <property type="protein sequence ID" value="VDM07061.1"/>
    <property type="molecule type" value="Genomic_DNA"/>
</dbReference>
<organism evidence="1 3">
    <name type="scientific">Wuchereria bancrofti</name>
    <dbReference type="NCBI Taxonomy" id="6293"/>
    <lineage>
        <taxon>Eukaryota</taxon>
        <taxon>Metazoa</taxon>
        <taxon>Ecdysozoa</taxon>
        <taxon>Nematoda</taxon>
        <taxon>Chromadorea</taxon>
        <taxon>Rhabditida</taxon>
        <taxon>Spirurina</taxon>
        <taxon>Spiruromorpha</taxon>
        <taxon>Filarioidea</taxon>
        <taxon>Onchocercidae</taxon>
        <taxon>Wuchereria</taxon>
    </lineage>
</organism>
<evidence type="ECO:0000313" key="3">
    <source>
        <dbReference type="Proteomes" id="UP000004810"/>
    </source>
</evidence>
<dbReference type="InParanoid" id="J9FFS2"/>
<evidence type="ECO:0000313" key="4">
    <source>
        <dbReference type="Proteomes" id="UP000270924"/>
    </source>
</evidence>
<sequence length="101" mass="11173">MWSLSNKAAHDCLFFLKSIVPDAICSVEAVENDSYKSSGIHSYDMIQIGEMSHCRTTSFAGDIWLMPNCAQLEAVSSLSSRKASRRSAIVEKISETDDKHS</sequence>
<name>J9FFS2_WUCBA</name>
<proteinExistence type="predicted"/>